<dbReference type="AlphaFoldDB" id="A0A1Y1JK26"/>
<sequence>MMNKYILYGLSGSLSGWVLRDLVICFSNTLNLSNGLLLNKFVCSKDDFLKSIFNELKYCFDSLELKNGFNNYHIYSKENDYFVETLYIEKWNNIKHMNDYIYSEENKKKLHYLKKMNIFFSPSLFVLLKQYPGNDTPTYLKSYLL</sequence>
<comment type="caution">
    <text evidence="1">The sequence shown here is derived from an EMBL/GenBank/DDBJ whole genome shotgun (WGS) entry which is preliminary data.</text>
</comment>
<reference evidence="2" key="1">
    <citation type="submission" date="2017-04" db="EMBL/GenBank/DDBJ databases">
        <title>Plasmodium gonderi genome.</title>
        <authorList>
            <person name="Arisue N."/>
            <person name="Honma H."/>
            <person name="Kawai S."/>
            <person name="Tougan T."/>
            <person name="Tanabe K."/>
            <person name="Horii T."/>
        </authorList>
    </citation>
    <scope>NUCLEOTIDE SEQUENCE [LARGE SCALE GENOMIC DNA]</scope>
    <source>
        <strain evidence="2">ATCC 30045</strain>
    </source>
</reference>
<keyword evidence="2" id="KW-1185">Reference proteome</keyword>
<name>A0A1Y1JK26_PLAGO</name>
<dbReference type="GeneID" id="39748494"/>
<protein>
    <submittedName>
        <fullName evidence="1">Uncharacterized protein</fullName>
    </submittedName>
</protein>
<dbReference type="OMA" id="ELKYCFD"/>
<accession>A0A1Y1JK26</accession>
<proteinExistence type="predicted"/>
<dbReference type="OrthoDB" id="369304at2759"/>
<dbReference type="RefSeq" id="XP_028544354.1">
    <property type="nucleotide sequence ID" value="XM_028688553.1"/>
</dbReference>
<evidence type="ECO:0000313" key="2">
    <source>
        <dbReference type="Proteomes" id="UP000195521"/>
    </source>
</evidence>
<gene>
    <name evidence="1" type="ORF">PGO_112150</name>
</gene>
<dbReference type="EMBL" id="BDQF01000012">
    <property type="protein sequence ID" value="GAW81765.1"/>
    <property type="molecule type" value="Genomic_DNA"/>
</dbReference>
<dbReference type="Proteomes" id="UP000195521">
    <property type="component" value="Unassembled WGS sequence"/>
</dbReference>
<evidence type="ECO:0000313" key="1">
    <source>
        <dbReference type="EMBL" id="GAW81765.1"/>
    </source>
</evidence>
<organism evidence="1 2">
    <name type="scientific">Plasmodium gonderi</name>
    <dbReference type="NCBI Taxonomy" id="77519"/>
    <lineage>
        <taxon>Eukaryota</taxon>
        <taxon>Sar</taxon>
        <taxon>Alveolata</taxon>
        <taxon>Apicomplexa</taxon>
        <taxon>Aconoidasida</taxon>
        <taxon>Haemosporida</taxon>
        <taxon>Plasmodiidae</taxon>
        <taxon>Plasmodium</taxon>
        <taxon>Plasmodium (Plasmodium)</taxon>
    </lineage>
</organism>